<protein>
    <recommendedName>
        <fullName evidence="11">Amino acid transporter transmembrane domain-containing protein</fullName>
    </recommendedName>
</protein>
<feature type="transmembrane region" description="Helical" evidence="10">
    <location>
        <begin position="310"/>
        <end position="338"/>
    </location>
</feature>
<keyword evidence="7 10" id="KW-0472">Membrane</keyword>
<accession>A0AAU9XLV2</accession>
<keyword evidence="8" id="KW-0968">Cytoplasmic vesicle</keyword>
<feature type="transmembrane region" description="Helical" evidence="10">
    <location>
        <begin position="375"/>
        <end position="399"/>
    </location>
</feature>
<evidence type="ECO:0000256" key="3">
    <source>
        <dbReference type="ARBA" id="ARBA00022448"/>
    </source>
</evidence>
<proteinExistence type="inferred from homology"/>
<dbReference type="AlphaFoldDB" id="A0AAU9XLV2"/>
<evidence type="ECO:0000256" key="7">
    <source>
        <dbReference type="ARBA" id="ARBA00023136"/>
    </source>
</evidence>
<feature type="transmembrane region" description="Helical" evidence="10">
    <location>
        <begin position="236"/>
        <end position="255"/>
    </location>
</feature>
<evidence type="ECO:0000256" key="10">
    <source>
        <dbReference type="SAM" id="Phobius"/>
    </source>
</evidence>
<keyword evidence="13" id="KW-1185">Reference proteome</keyword>
<gene>
    <name evidence="12" type="ORF">PMEA_00026831</name>
</gene>
<organism evidence="12 13">
    <name type="scientific">Pocillopora meandrina</name>
    <dbReference type="NCBI Taxonomy" id="46732"/>
    <lineage>
        <taxon>Eukaryota</taxon>
        <taxon>Metazoa</taxon>
        <taxon>Cnidaria</taxon>
        <taxon>Anthozoa</taxon>
        <taxon>Hexacorallia</taxon>
        <taxon>Scleractinia</taxon>
        <taxon>Astrocoeniina</taxon>
        <taxon>Pocilloporidae</taxon>
        <taxon>Pocillopora</taxon>
    </lineage>
</organism>
<name>A0AAU9XLV2_9CNID</name>
<dbReference type="GO" id="GO:0015179">
    <property type="term" value="F:L-amino acid transmembrane transporter activity"/>
    <property type="evidence" value="ECO:0007669"/>
    <property type="project" value="TreeGrafter"/>
</dbReference>
<feature type="domain" description="Amino acid transporter transmembrane" evidence="11">
    <location>
        <begin position="47"/>
        <end position="431"/>
    </location>
</feature>
<evidence type="ECO:0000256" key="5">
    <source>
        <dbReference type="ARBA" id="ARBA00022775"/>
    </source>
</evidence>
<evidence type="ECO:0000256" key="2">
    <source>
        <dbReference type="ARBA" id="ARBA00008066"/>
    </source>
</evidence>
<dbReference type="PANTHER" id="PTHR22950">
    <property type="entry name" value="AMINO ACID TRANSPORTER"/>
    <property type="match status" value="1"/>
</dbReference>
<feature type="transmembrane region" description="Helical" evidence="10">
    <location>
        <begin position="192"/>
        <end position="216"/>
    </location>
</feature>
<feature type="region of interest" description="Disordered" evidence="9">
    <location>
        <begin position="1"/>
        <end position="27"/>
    </location>
</feature>
<keyword evidence="4 10" id="KW-0812">Transmembrane</keyword>
<comment type="similarity">
    <text evidence="2">Belongs to the amino acid/polyamine transporter 2 family.</text>
</comment>
<sequence>MSETTGYHLLKNHTEEGEEEREGKEHEKRILIQEEDAADQNEESAGRSSLWKAVANLMSTIEGNGLLALPYVIAESGLVAIAALVMVPFITYYTGAILIECLYETNNEGERIRVRSNYKELGKACWPRFGGAIVAAVQLIALFMLASLYLVLCASLSSSIFPGIPVSDKIWMVIAATIGFPTIFVKNLSQAAWFSLVSVVALSIAVIAVLAFGIAAHGSKWDFSLILVWNIDDAPVSLAIIIFSYICHSVLPGVEESLQNRSQFRKILALSYTFVAILKIVFAVCAFLSFSPDIPDVIVNSLPMGFLRVFVNGFLILNVLFSYPFCVITIIGIIEEIFSVDSLPFRCPEIVWFIGIRVLTNFLTLLPAISIPHFALFMAFIGSLSGSCVALIFPAVFHLNIQKDNLKLYQITFDILVIFVGVFASFTGLIFTGKKILQL</sequence>
<reference evidence="12 13" key="1">
    <citation type="submission" date="2022-05" db="EMBL/GenBank/DDBJ databases">
        <authorList>
            <consortium name="Genoscope - CEA"/>
            <person name="William W."/>
        </authorList>
    </citation>
    <scope>NUCLEOTIDE SEQUENCE [LARGE SCALE GENOMIC DNA]</scope>
</reference>
<feature type="transmembrane region" description="Helical" evidence="10">
    <location>
        <begin position="170"/>
        <end position="185"/>
    </location>
</feature>
<keyword evidence="5" id="KW-0532">Neurotransmitter transport</keyword>
<evidence type="ECO:0000259" key="11">
    <source>
        <dbReference type="Pfam" id="PF01490"/>
    </source>
</evidence>
<evidence type="ECO:0000256" key="8">
    <source>
        <dbReference type="ARBA" id="ARBA00023329"/>
    </source>
</evidence>
<comment type="subcellular location">
    <subcellularLocation>
        <location evidence="1">Cytoplasmic vesicle membrane</location>
        <topology evidence="1">Multi-pass membrane protein</topology>
    </subcellularLocation>
</comment>
<keyword evidence="6 10" id="KW-1133">Transmembrane helix</keyword>
<dbReference type="GO" id="GO:0006836">
    <property type="term" value="P:neurotransmitter transport"/>
    <property type="evidence" value="ECO:0007669"/>
    <property type="project" value="UniProtKB-KW"/>
</dbReference>
<feature type="transmembrane region" description="Helical" evidence="10">
    <location>
        <begin position="411"/>
        <end position="431"/>
    </location>
</feature>
<dbReference type="GO" id="GO:0005774">
    <property type="term" value="C:vacuolar membrane"/>
    <property type="evidence" value="ECO:0007669"/>
    <property type="project" value="TreeGrafter"/>
</dbReference>
<dbReference type="GO" id="GO:0030659">
    <property type="term" value="C:cytoplasmic vesicle membrane"/>
    <property type="evidence" value="ECO:0007669"/>
    <property type="project" value="UniProtKB-SubCell"/>
</dbReference>
<evidence type="ECO:0000256" key="9">
    <source>
        <dbReference type="SAM" id="MobiDB-lite"/>
    </source>
</evidence>
<dbReference type="Pfam" id="PF01490">
    <property type="entry name" value="Aa_trans"/>
    <property type="match status" value="1"/>
</dbReference>
<dbReference type="InterPro" id="IPR013057">
    <property type="entry name" value="AA_transpt_TM"/>
</dbReference>
<dbReference type="EMBL" id="CALNXJ010000051">
    <property type="protein sequence ID" value="CAH3152419.1"/>
    <property type="molecule type" value="Genomic_DNA"/>
</dbReference>
<feature type="transmembrane region" description="Helical" evidence="10">
    <location>
        <begin position="124"/>
        <end position="150"/>
    </location>
</feature>
<dbReference type="PANTHER" id="PTHR22950:SF689">
    <property type="entry name" value="VESICULAR INHIBITORY AMINO ACID TRANSPORTER"/>
    <property type="match status" value="1"/>
</dbReference>
<dbReference type="Proteomes" id="UP001159428">
    <property type="component" value="Unassembled WGS sequence"/>
</dbReference>
<keyword evidence="3" id="KW-0813">Transport</keyword>
<evidence type="ECO:0000313" key="13">
    <source>
        <dbReference type="Proteomes" id="UP001159428"/>
    </source>
</evidence>
<evidence type="ECO:0000256" key="6">
    <source>
        <dbReference type="ARBA" id="ARBA00022989"/>
    </source>
</evidence>
<feature type="transmembrane region" description="Helical" evidence="10">
    <location>
        <begin position="79"/>
        <end position="103"/>
    </location>
</feature>
<evidence type="ECO:0000256" key="1">
    <source>
        <dbReference type="ARBA" id="ARBA00004439"/>
    </source>
</evidence>
<evidence type="ECO:0000313" key="12">
    <source>
        <dbReference type="EMBL" id="CAH3152419.1"/>
    </source>
</evidence>
<evidence type="ECO:0000256" key="4">
    <source>
        <dbReference type="ARBA" id="ARBA00022692"/>
    </source>
</evidence>
<comment type="caution">
    <text evidence="12">The sequence shown here is derived from an EMBL/GenBank/DDBJ whole genome shotgun (WGS) entry which is preliminary data.</text>
</comment>
<feature type="transmembrane region" description="Helical" evidence="10">
    <location>
        <begin position="267"/>
        <end position="290"/>
    </location>
</feature>
<feature type="transmembrane region" description="Helical" evidence="10">
    <location>
        <begin position="350"/>
        <end position="369"/>
    </location>
</feature>